<dbReference type="InterPro" id="IPR019311">
    <property type="entry name" value="Fy-3"/>
</dbReference>
<dbReference type="EMBL" id="HBUF01334989">
    <property type="protein sequence ID" value="CAG6697849.1"/>
    <property type="molecule type" value="Transcribed_RNA"/>
</dbReference>
<dbReference type="GO" id="GO:0005737">
    <property type="term" value="C:cytoplasm"/>
    <property type="evidence" value="ECO:0007669"/>
    <property type="project" value="TreeGrafter"/>
</dbReference>
<reference evidence="1" key="1">
    <citation type="submission" date="2021-05" db="EMBL/GenBank/DDBJ databases">
        <authorList>
            <person name="Alioto T."/>
            <person name="Alioto T."/>
            <person name="Gomez Garrido J."/>
        </authorList>
    </citation>
    <scope>NUCLEOTIDE SEQUENCE</scope>
</reference>
<accession>A0A8D8XK18</accession>
<name>A0A8D8XK18_9HEMI</name>
<dbReference type="PANTHER" id="PTHR16525">
    <property type="entry name" value="PROTEIN C12ORF4"/>
    <property type="match status" value="1"/>
</dbReference>
<dbReference type="PANTHER" id="PTHR16525:SF0">
    <property type="entry name" value="PROTEIN C12ORF4"/>
    <property type="match status" value="1"/>
</dbReference>
<protein>
    <submittedName>
        <fullName evidence="1">Protein C12orf4 homolog</fullName>
    </submittedName>
</protein>
<organism evidence="1">
    <name type="scientific">Cacopsylla melanoneura</name>
    <dbReference type="NCBI Taxonomy" id="428564"/>
    <lineage>
        <taxon>Eukaryota</taxon>
        <taxon>Metazoa</taxon>
        <taxon>Ecdysozoa</taxon>
        <taxon>Arthropoda</taxon>
        <taxon>Hexapoda</taxon>
        <taxon>Insecta</taxon>
        <taxon>Pterygota</taxon>
        <taxon>Neoptera</taxon>
        <taxon>Paraneoptera</taxon>
        <taxon>Hemiptera</taxon>
        <taxon>Sternorrhyncha</taxon>
        <taxon>Psylloidea</taxon>
        <taxon>Psyllidae</taxon>
        <taxon>Psyllinae</taxon>
        <taxon>Cacopsylla</taxon>
    </lineage>
</organism>
<sequence length="542" mass="62015">MRRSIFVPHKKIMSTPTNMTVVADFKYYKNENITVSITLPLTESIVELSHHIIEEQNLHPYEEDDLLSALENFVYSNNENQNDNESNEALNITLCVNNDEDIIRYWERQFKEETVSYGDKSGSSDSELFSTAYHKLVHSGIALDTMLQVEQSYAHDVAKLIQQRDERIEKLTKEQEEMMNKKLEEVQIGNILSEEINNLEQMHIEQQSFMLVKWISKIDTLKETQRREFRDWVMKLLEEHQRTITLQSSFSSPSSPAVLKTFPPITSVLHETNDSQISSLEESFTIHLGSQMKQIYNIRILSANILDLCSIPYDTSNNEQQAQRIQTALALYTNDLCGTLLLTHVNVDSMGVSKDFVEEASKSSDFHVDSIDKQLDIIKLYALDARSGEHYANTGSKKKGLIPGDVVITKHSNLCLAHLVFHMMVDESLYSSDMNSRHYIILAIRNIMKVCCSYDITTLTIPLLLGHEMTENMTVQWCTKRAELVLKCVKGFMIEMTSWGGSELKNLQFVVPKGISEEVFNSLATMLPSIFRVSNPLVFKAK</sequence>
<dbReference type="Pfam" id="PF10154">
    <property type="entry name" value="Fy-3"/>
    <property type="match status" value="1"/>
</dbReference>
<proteinExistence type="predicted"/>
<evidence type="ECO:0000313" key="1">
    <source>
        <dbReference type="EMBL" id="CAG6697849.1"/>
    </source>
</evidence>
<dbReference type="AlphaFoldDB" id="A0A8D8XK18"/>